<evidence type="ECO:0000256" key="3">
    <source>
        <dbReference type="ARBA" id="ARBA00023015"/>
    </source>
</evidence>
<dbReference type="InterPro" id="IPR051649">
    <property type="entry name" value="CUT_Homeobox"/>
</dbReference>
<dbReference type="PANTHER" id="PTHR14057">
    <property type="entry name" value="TRANSCRIPTION FACTOR ONECUT"/>
    <property type="match status" value="1"/>
</dbReference>
<sequence length="795" mass="83396">MEKSRRPADFLTIDPSSTFMTATSSSNFGDDLPENFLDSANSPLGQGNNDGQGSANSPQLASLAPMSMSSADQSTSYQVNQYGSLKDDGMGSGPAGLLSPLHLDRRSSSNNFSQRNSSIYIKEEVDALDASPPQHLLMSSLHSQQDLDRNDATPPAVSNVELASTMITTILGDQASPVPSSSSVPTPTALGGQLASAAAAAAANALSQVVRRPSIAGSLNGLQQDLKVDQEELAMINGGGRMNGDDLEAYRYQAATSSRSSIPQPVKRIYSTNDVNDPLNAEIDDDIYIDTKDLCKRIAYELKQHSIPQAIFAERILCRSQGTLSDLLRNPKPWNKLKSGRETFRRMFNWVQQPLAMRLGILDMYNKEVNPVEKAAALPMAMPVTPTVNGSSGGGGGHSAAAALGGGGGGGPLASSGGVGGAIGGGGGASGAGAGLSPPTPAQNVRHHRRSSMGEDGQPMSKRPRLVFTDIQKRTLQAIFKETQRPSREMQQTIAEHLRLDLSTVANFFMNARRRSRLTNDDEPAPYQQVPTPSPSPSPPPTSTSSTLPPLPPHPLSSLDRLAAAVRATPSPSSLRLNSVFVPSSSSNPAALVRAPIALLSPPSSQEGQQQPSRSSPLLTPSTPSSISLGALLAPLTYPQHLQQQQTKAATLRAVHHALHPPAPPRKVFVARANGLQQAKKRCMQFAPASLVLQRQKTAAAPAAPAAAAPVQPSQPSSSADPSPVSPSLLALTPQDLISQHPQFAGIPPHTLAEVMQELQQQQTTKTGVSGGRAAAGADFPPTPSASSSDVGSNN</sequence>
<feature type="DNA-binding region" description="Homeobox" evidence="8">
    <location>
        <begin position="461"/>
        <end position="520"/>
    </location>
</feature>
<evidence type="ECO:0000256" key="10">
    <source>
        <dbReference type="RuleBase" id="RU361129"/>
    </source>
</evidence>
<organism evidence="14 15">
    <name type="scientific">Pristionchus fissidentatus</name>
    <dbReference type="NCBI Taxonomy" id="1538716"/>
    <lineage>
        <taxon>Eukaryota</taxon>
        <taxon>Metazoa</taxon>
        <taxon>Ecdysozoa</taxon>
        <taxon>Nematoda</taxon>
        <taxon>Chromadorea</taxon>
        <taxon>Rhabditida</taxon>
        <taxon>Rhabditina</taxon>
        <taxon>Diplogasteromorpha</taxon>
        <taxon>Diplogasteroidea</taxon>
        <taxon>Neodiplogasteridae</taxon>
        <taxon>Pristionchus</taxon>
    </lineage>
</organism>
<feature type="region of interest" description="Disordered" evidence="11">
    <location>
        <begin position="515"/>
        <end position="557"/>
    </location>
</feature>
<proteinExistence type="inferred from homology"/>
<dbReference type="CDD" id="cd00086">
    <property type="entry name" value="homeodomain"/>
    <property type="match status" value="1"/>
</dbReference>
<evidence type="ECO:0000259" key="13">
    <source>
        <dbReference type="PROSITE" id="PS51042"/>
    </source>
</evidence>
<evidence type="ECO:0000256" key="4">
    <source>
        <dbReference type="ARBA" id="ARBA00023125"/>
    </source>
</evidence>
<dbReference type="SUPFAM" id="SSF46689">
    <property type="entry name" value="Homeodomain-like"/>
    <property type="match status" value="1"/>
</dbReference>
<feature type="region of interest" description="Disordered" evidence="11">
    <location>
        <begin position="430"/>
        <end position="466"/>
    </location>
</feature>
<dbReference type="InterPro" id="IPR001356">
    <property type="entry name" value="HD"/>
</dbReference>
<feature type="domain" description="Homeobox" evidence="12">
    <location>
        <begin position="459"/>
        <end position="519"/>
    </location>
</feature>
<dbReference type="FunFam" id="1.10.260.40:FF:000005">
    <property type="entry name" value="One cut domain family member"/>
    <property type="match status" value="1"/>
</dbReference>
<feature type="region of interest" description="Disordered" evidence="11">
    <location>
        <begin position="704"/>
        <end position="729"/>
    </location>
</feature>
<feature type="compositionally biased region" description="Polar residues" evidence="11">
    <location>
        <begin position="72"/>
        <end position="83"/>
    </location>
</feature>
<comment type="similarity">
    <text evidence="2 10">Belongs to the CUT homeobox family.</text>
</comment>
<keyword evidence="3 10" id="KW-0805">Transcription regulation</keyword>
<dbReference type="Pfam" id="PF00046">
    <property type="entry name" value="Homeodomain"/>
    <property type="match status" value="1"/>
</dbReference>
<feature type="region of interest" description="Disordered" evidence="11">
    <location>
        <begin position="741"/>
        <end position="795"/>
    </location>
</feature>
<comment type="subcellular location">
    <subcellularLocation>
        <location evidence="1 8 9">Nucleus</location>
    </subcellularLocation>
</comment>
<evidence type="ECO:0000313" key="14">
    <source>
        <dbReference type="EMBL" id="GMT15617.1"/>
    </source>
</evidence>
<keyword evidence="5 8" id="KW-0371">Homeobox</keyword>
<comment type="caution">
    <text evidence="14">The sequence shown here is derived from an EMBL/GenBank/DDBJ whole genome shotgun (WGS) entry which is preliminary data.</text>
</comment>
<feature type="compositionally biased region" description="Pro residues" evidence="11">
    <location>
        <begin position="532"/>
        <end position="542"/>
    </location>
</feature>
<keyword evidence="4 8" id="KW-0238">DNA-binding</keyword>
<protein>
    <recommendedName>
        <fullName evidence="10">One cut domain family member</fullName>
    </recommendedName>
</protein>
<evidence type="ECO:0000256" key="2">
    <source>
        <dbReference type="ARBA" id="ARBA00008190"/>
    </source>
</evidence>
<evidence type="ECO:0000313" key="15">
    <source>
        <dbReference type="Proteomes" id="UP001432322"/>
    </source>
</evidence>
<dbReference type="InterPro" id="IPR009057">
    <property type="entry name" value="Homeodomain-like_sf"/>
</dbReference>
<feature type="compositionally biased region" description="Polar residues" evidence="11">
    <location>
        <begin position="38"/>
        <end position="59"/>
    </location>
</feature>
<dbReference type="InterPro" id="IPR003350">
    <property type="entry name" value="CUT_dom"/>
</dbReference>
<evidence type="ECO:0000256" key="6">
    <source>
        <dbReference type="ARBA" id="ARBA00023163"/>
    </source>
</evidence>
<feature type="compositionally biased region" description="Polar residues" evidence="11">
    <location>
        <begin position="14"/>
        <end position="28"/>
    </location>
</feature>
<keyword evidence="15" id="KW-1185">Reference proteome</keyword>
<dbReference type="GO" id="GO:0000978">
    <property type="term" value="F:RNA polymerase II cis-regulatory region sequence-specific DNA binding"/>
    <property type="evidence" value="ECO:0007669"/>
    <property type="project" value="TreeGrafter"/>
</dbReference>
<dbReference type="GO" id="GO:0005634">
    <property type="term" value="C:nucleus"/>
    <property type="evidence" value="ECO:0007669"/>
    <property type="project" value="UniProtKB-SubCell"/>
</dbReference>
<name>A0AAV5V9Y7_9BILA</name>
<evidence type="ECO:0000256" key="11">
    <source>
        <dbReference type="SAM" id="MobiDB-lite"/>
    </source>
</evidence>
<reference evidence="14" key="1">
    <citation type="submission" date="2023-10" db="EMBL/GenBank/DDBJ databases">
        <title>Genome assembly of Pristionchus species.</title>
        <authorList>
            <person name="Yoshida K."/>
            <person name="Sommer R.J."/>
        </authorList>
    </citation>
    <scope>NUCLEOTIDE SEQUENCE</scope>
    <source>
        <strain evidence="14">RS5133</strain>
    </source>
</reference>
<keyword evidence="7 8" id="KW-0539">Nucleus</keyword>
<dbReference type="FunFam" id="1.10.10.60:FF:000054">
    <property type="entry name" value="One cut domain family member"/>
    <property type="match status" value="1"/>
</dbReference>
<dbReference type="Proteomes" id="UP001432322">
    <property type="component" value="Unassembled WGS sequence"/>
</dbReference>
<dbReference type="PROSITE" id="PS51042">
    <property type="entry name" value="CUT"/>
    <property type="match status" value="1"/>
</dbReference>
<evidence type="ECO:0000256" key="9">
    <source>
        <dbReference type="RuleBase" id="RU000682"/>
    </source>
</evidence>
<dbReference type="GO" id="GO:0000981">
    <property type="term" value="F:DNA-binding transcription factor activity, RNA polymerase II-specific"/>
    <property type="evidence" value="ECO:0007669"/>
    <property type="project" value="TreeGrafter"/>
</dbReference>
<dbReference type="PROSITE" id="PS50071">
    <property type="entry name" value="HOMEOBOX_2"/>
    <property type="match status" value="1"/>
</dbReference>
<feature type="domain" description="CUT" evidence="13">
    <location>
        <begin position="280"/>
        <end position="366"/>
    </location>
</feature>
<feature type="region of interest" description="Disordered" evidence="11">
    <location>
        <begin position="601"/>
        <end position="623"/>
    </location>
</feature>
<keyword evidence="6 10" id="KW-0804">Transcription</keyword>
<evidence type="ECO:0000256" key="7">
    <source>
        <dbReference type="ARBA" id="ARBA00023242"/>
    </source>
</evidence>
<feature type="compositionally biased region" description="Polar residues" evidence="11">
    <location>
        <begin position="758"/>
        <end position="768"/>
    </location>
</feature>
<gene>
    <name evidence="14" type="ORF">PFISCL1PPCAC_6914</name>
</gene>
<accession>A0AAV5V9Y7</accession>
<dbReference type="SUPFAM" id="SSF47413">
    <property type="entry name" value="lambda repressor-like DNA-binding domains"/>
    <property type="match status" value="1"/>
</dbReference>
<dbReference type="InterPro" id="IPR010982">
    <property type="entry name" value="Lambda_DNA-bd_dom_sf"/>
</dbReference>
<feature type="compositionally biased region" description="Polar residues" evidence="11">
    <location>
        <begin position="785"/>
        <end position="795"/>
    </location>
</feature>
<dbReference type="Gene3D" id="1.10.10.60">
    <property type="entry name" value="Homeodomain-like"/>
    <property type="match status" value="1"/>
</dbReference>
<dbReference type="Pfam" id="PF02376">
    <property type="entry name" value="CUT"/>
    <property type="match status" value="1"/>
</dbReference>
<feature type="compositionally biased region" description="Low complexity" evidence="11">
    <location>
        <begin position="60"/>
        <end position="71"/>
    </location>
</feature>
<dbReference type="SMART" id="SM01109">
    <property type="entry name" value="CUT"/>
    <property type="match status" value="1"/>
</dbReference>
<dbReference type="Gene3D" id="1.10.260.40">
    <property type="entry name" value="lambda repressor-like DNA-binding domains"/>
    <property type="match status" value="1"/>
</dbReference>
<evidence type="ECO:0000259" key="12">
    <source>
        <dbReference type="PROSITE" id="PS50071"/>
    </source>
</evidence>
<dbReference type="SMART" id="SM00389">
    <property type="entry name" value="HOX"/>
    <property type="match status" value="1"/>
</dbReference>
<evidence type="ECO:0000256" key="8">
    <source>
        <dbReference type="PROSITE-ProRule" id="PRU00108"/>
    </source>
</evidence>
<dbReference type="EMBL" id="BTSY01000002">
    <property type="protein sequence ID" value="GMT15617.1"/>
    <property type="molecule type" value="Genomic_DNA"/>
</dbReference>
<feature type="region of interest" description="Disordered" evidence="11">
    <location>
        <begin position="1"/>
        <end position="115"/>
    </location>
</feature>
<dbReference type="PANTHER" id="PTHR14057:SF47">
    <property type="entry name" value="HOMEOBOX PROTEIN ONECUT"/>
    <property type="match status" value="1"/>
</dbReference>
<evidence type="ECO:0000256" key="5">
    <source>
        <dbReference type="ARBA" id="ARBA00023155"/>
    </source>
</evidence>
<dbReference type="AlphaFoldDB" id="A0AAV5V9Y7"/>
<evidence type="ECO:0000256" key="1">
    <source>
        <dbReference type="ARBA" id="ARBA00004123"/>
    </source>
</evidence>